<feature type="compositionally biased region" description="Polar residues" evidence="1">
    <location>
        <begin position="264"/>
        <end position="274"/>
    </location>
</feature>
<feature type="compositionally biased region" description="Basic and acidic residues" evidence="1">
    <location>
        <begin position="329"/>
        <end position="340"/>
    </location>
</feature>
<proteinExistence type="predicted"/>
<feature type="region of interest" description="Disordered" evidence="1">
    <location>
        <begin position="264"/>
        <end position="340"/>
    </location>
</feature>
<comment type="caution">
    <text evidence="2">The sequence shown here is derived from an EMBL/GenBank/DDBJ whole genome shotgun (WGS) entry which is preliminary data.</text>
</comment>
<dbReference type="EMBL" id="JAMKFB020000308">
    <property type="protein sequence ID" value="KAL0150008.1"/>
    <property type="molecule type" value="Genomic_DNA"/>
</dbReference>
<feature type="compositionally biased region" description="Polar residues" evidence="1">
    <location>
        <begin position="294"/>
        <end position="304"/>
    </location>
</feature>
<keyword evidence="3" id="KW-1185">Reference proteome</keyword>
<accession>A0ABD0MIJ3</accession>
<feature type="compositionally biased region" description="Basic and acidic residues" evidence="1">
    <location>
        <begin position="129"/>
        <end position="141"/>
    </location>
</feature>
<feature type="compositionally biased region" description="Low complexity" evidence="1">
    <location>
        <begin position="166"/>
        <end position="193"/>
    </location>
</feature>
<name>A0ABD0MIJ3_CIRMR</name>
<evidence type="ECO:0000256" key="1">
    <source>
        <dbReference type="SAM" id="MobiDB-lite"/>
    </source>
</evidence>
<dbReference type="AlphaFoldDB" id="A0ABD0MIJ3"/>
<feature type="non-terminal residue" evidence="2">
    <location>
        <position position="1"/>
    </location>
</feature>
<feature type="compositionally biased region" description="Polar residues" evidence="1">
    <location>
        <begin position="316"/>
        <end position="327"/>
    </location>
</feature>
<gene>
    <name evidence="2" type="ORF">M9458_054667</name>
</gene>
<feature type="compositionally biased region" description="Polar residues" evidence="1">
    <location>
        <begin position="151"/>
        <end position="165"/>
    </location>
</feature>
<feature type="compositionally biased region" description="Polar residues" evidence="1">
    <location>
        <begin position="87"/>
        <end position="109"/>
    </location>
</feature>
<dbReference type="Proteomes" id="UP001529510">
    <property type="component" value="Unassembled WGS sequence"/>
</dbReference>
<organism evidence="2 3">
    <name type="scientific">Cirrhinus mrigala</name>
    <name type="common">Mrigala</name>
    <dbReference type="NCBI Taxonomy" id="683832"/>
    <lineage>
        <taxon>Eukaryota</taxon>
        <taxon>Metazoa</taxon>
        <taxon>Chordata</taxon>
        <taxon>Craniata</taxon>
        <taxon>Vertebrata</taxon>
        <taxon>Euteleostomi</taxon>
        <taxon>Actinopterygii</taxon>
        <taxon>Neopterygii</taxon>
        <taxon>Teleostei</taxon>
        <taxon>Ostariophysi</taxon>
        <taxon>Cypriniformes</taxon>
        <taxon>Cyprinidae</taxon>
        <taxon>Labeoninae</taxon>
        <taxon>Labeonini</taxon>
        <taxon>Cirrhinus</taxon>
    </lineage>
</organism>
<evidence type="ECO:0000313" key="3">
    <source>
        <dbReference type="Proteomes" id="UP001529510"/>
    </source>
</evidence>
<sequence>NVGRISAQAGTRGRGMRVWADEADVAEPLKREGLVELLETSPHSPQHSPQQKSVTFDPCGADTLVLPSIHSLSITDTTEQPEIQNKTLSIQEPQSNDRQTQSQETSGNEEVTPDVTFEPSQISLVVESEVIKDETQSKTKDNVQPMKESPKTSTGAKRTFSSKNRTSITAKSASSSIKPSSSSPKCVSSSETSSLRKLVPLRQPSSSAAPIQVRHGRNVLNIPNVPKKTQAVRPEEKMCRATLHAADRPSSTIKPPSFIRNTVASTTRQATAPGNQPKPAPLTRAASLRLSQVHKLQQTPTGSARPTPPAGRQRKSSSATSENSALTRGSRDKNVKATWK</sequence>
<feature type="region of interest" description="Disordered" evidence="1">
    <location>
        <begin position="87"/>
        <end position="214"/>
    </location>
</feature>
<protein>
    <submittedName>
        <fullName evidence="2">Uncharacterized protein</fullName>
    </submittedName>
</protein>
<reference evidence="2 3" key="1">
    <citation type="submission" date="2024-05" db="EMBL/GenBank/DDBJ databases">
        <title>Genome sequencing and assembly of Indian major carp, Cirrhinus mrigala (Hamilton, 1822).</title>
        <authorList>
            <person name="Mohindra V."/>
            <person name="Chowdhury L.M."/>
            <person name="Lal K."/>
            <person name="Jena J.K."/>
        </authorList>
    </citation>
    <scope>NUCLEOTIDE SEQUENCE [LARGE SCALE GENOMIC DNA]</scope>
    <source>
        <strain evidence="2">CM1030</strain>
        <tissue evidence="2">Blood</tissue>
    </source>
</reference>
<evidence type="ECO:0000313" key="2">
    <source>
        <dbReference type="EMBL" id="KAL0150008.1"/>
    </source>
</evidence>